<dbReference type="KEGG" id="aon:DEH84_14485"/>
<proteinExistence type="predicted"/>
<evidence type="ECO:0000256" key="3">
    <source>
        <dbReference type="ARBA" id="ARBA00022448"/>
    </source>
</evidence>
<organism evidence="13 14">
    <name type="scientific">Aquabacterium olei</name>
    <dbReference type="NCBI Taxonomy" id="1296669"/>
    <lineage>
        <taxon>Bacteria</taxon>
        <taxon>Pseudomonadati</taxon>
        <taxon>Pseudomonadota</taxon>
        <taxon>Betaproteobacteria</taxon>
        <taxon>Burkholderiales</taxon>
        <taxon>Aquabacterium</taxon>
    </lineage>
</organism>
<evidence type="ECO:0000256" key="5">
    <source>
        <dbReference type="ARBA" id="ARBA00022692"/>
    </source>
</evidence>
<keyword evidence="3" id="KW-0813">Transport</keyword>
<feature type="region of interest" description="Disordered" evidence="11">
    <location>
        <begin position="353"/>
        <end position="374"/>
    </location>
</feature>
<dbReference type="GO" id="GO:0015288">
    <property type="term" value="F:porin activity"/>
    <property type="evidence" value="ECO:0007669"/>
    <property type="project" value="UniProtKB-KW"/>
</dbReference>
<dbReference type="PANTHER" id="PTHR34501">
    <property type="entry name" value="PROTEIN YDDL-RELATED"/>
    <property type="match status" value="1"/>
</dbReference>
<evidence type="ECO:0000313" key="14">
    <source>
        <dbReference type="Proteomes" id="UP000244892"/>
    </source>
</evidence>
<dbReference type="Gene3D" id="2.40.160.10">
    <property type="entry name" value="Porin"/>
    <property type="match status" value="1"/>
</dbReference>
<comment type="subunit">
    <text evidence="2">Homotrimer.</text>
</comment>
<evidence type="ECO:0000256" key="10">
    <source>
        <dbReference type="ARBA" id="ARBA00023237"/>
    </source>
</evidence>
<dbReference type="InterPro" id="IPR002299">
    <property type="entry name" value="Porin_Neis"/>
</dbReference>
<dbReference type="GO" id="GO:0009279">
    <property type="term" value="C:cell outer membrane"/>
    <property type="evidence" value="ECO:0007669"/>
    <property type="project" value="UniProtKB-SubCell"/>
</dbReference>
<dbReference type="InterPro" id="IPR050298">
    <property type="entry name" value="Gram-neg_bact_OMP"/>
</dbReference>
<keyword evidence="10" id="KW-0998">Cell outer membrane</keyword>
<evidence type="ECO:0000256" key="11">
    <source>
        <dbReference type="SAM" id="MobiDB-lite"/>
    </source>
</evidence>
<dbReference type="GO" id="GO:0046930">
    <property type="term" value="C:pore complex"/>
    <property type="evidence" value="ECO:0007669"/>
    <property type="project" value="UniProtKB-KW"/>
</dbReference>
<dbReference type="Proteomes" id="UP000244892">
    <property type="component" value="Chromosome"/>
</dbReference>
<dbReference type="PROSITE" id="PS51257">
    <property type="entry name" value="PROKAR_LIPOPROTEIN"/>
    <property type="match status" value="1"/>
</dbReference>
<keyword evidence="4" id="KW-1134">Transmembrane beta strand</keyword>
<comment type="subcellular location">
    <subcellularLocation>
        <location evidence="1">Cell outer membrane</location>
        <topology evidence="1">Multi-pass membrane protein</topology>
    </subcellularLocation>
</comment>
<keyword evidence="9" id="KW-0472">Membrane</keyword>
<dbReference type="InterPro" id="IPR033900">
    <property type="entry name" value="Gram_neg_porin_domain"/>
</dbReference>
<dbReference type="AlphaFoldDB" id="A0A2U8FUN0"/>
<keyword evidence="8" id="KW-0626">Porin</keyword>
<evidence type="ECO:0000256" key="6">
    <source>
        <dbReference type="ARBA" id="ARBA00022729"/>
    </source>
</evidence>
<feature type="compositionally biased region" description="Polar residues" evidence="11">
    <location>
        <begin position="353"/>
        <end position="365"/>
    </location>
</feature>
<evidence type="ECO:0000256" key="8">
    <source>
        <dbReference type="ARBA" id="ARBA00023114"/>
    </source>
</evidence>
<feature type="domain" description="Porin" evidence="12">
    <location>
        <begin position="42"/>
        <end position="343"/>
    </location>
</feature>
<dbReference type="EMBL" id="CP029210">
    <property type="protein sequence ID" value="AWI54498.1"/>
    <property type="molecule type" value="Genomic_DNA"/>
</dbReference>
<evidence type="ECO:0000256" key="2">
    <source>
        <dbReference type="ARBA" id="ARBA00011233"/>
    </source>
</evidence>
<evidence type="ECO:0000259" key="12">
    <source>
        <dbReference type="Pfam" id="PF13609"/>
    </source>
</evidence>
<name>A0A2U8FUN0_9BURK</name>
<gene>
    <name evidence="13" type="ORF">DEH84_14485</name>
</gene>
<dbReference type="PANTHER" id="PTHR34501:SF9">
    <property type="entry name" value="MAJOR OUTER MEMBRANE PROTEIN P.IA"/>
    <property type="match status" value="1"/>
</dbReference>
<keyword evidence="5" id="KW-0812">Transmembrane</keyword>
<reference evidence="13 14" key="1">
    <citation type="submission" date="2018-05" db="EMBL/GenBank/DDBJ databases">
        <title>complete genome sequence of Aquabacterium olei NBRC 110486.</title>
        <authorList>
            <person name="Tang B."/>
            <person name="Chang J."/>
            <person name="Zhang L."/>
            <person name="Yang H."/>
        </authorList>
    </citation>
    <scope>NUCLEOTIDE SEQUENCE [LARGE SCALE GENOMIC DNA]</scope>
    <source>
        <strain evidence="13 14">NBRC 110486</strain>
    </source>
</reference>
<dbReference type="InterPro" id="IPR023614">
    <property type="entry name" value="Porin_dom_sf"/>
</dbReference>
<dbReference type="GO" id="GO:0006811">
    <property type="term" value="P:monoatomic ion transport"/>
    <property type="evidence" value="ECO:0007669"/>
    <property type="project" value="UniProtKB-KW"/>
</dbReference>
<evidence type="ECO:0000313" key="13">
    <source>
        <dbReference type="EMBL" id="AWI54498.1"/>
    </source>
</evidence>
<dbReference type="SUPFAM" id="SSF56935">
    <property type="entry name" value="Porins"/>
    <property type="match status" value="1"/>
</dbReference>
<dbReference type="PRINTS" id="PR00184">
    <property type="entry name" value="NEISSPPORIN"/>
</dbReference>
<evidence type="ECO:0000256" key="1">
    <source>
        <dbReference type="ARBA" id="ARBA00004571"/>
    </source>
</evidence>
<dbReference type="CDD" id="cd00342">
    <property type="entry name" value="gram_neg_porins"/>
    <property type="match status" value="1"/>
</dbReference>
<keyword evidence="6" id="KW-0732">Signal</keyword>
<dbReference type="Pfam" id="PF13609">
    <property type="entry name" value="Porin_4"/>
    <property type="match status" value="1"/>
</dbReference>
<keyword evidence="7" id="KW-0406">Ion transport</keyword>
<protein>
    <recommendedName>
        <fullName evidence="12">Porin domain-containing protein</fullName>
    </recommendedName>
</protein>
<keyword evidence="14" id="KW-1185">Reference proteome</keyword>
<sequence length="374" mass="39972">MPGRWPGRGARCPFASHTMQNTFTSCALRILATFTLTLSTLSVSQAQVGSALVLYGAVDLSLTHVSNTNAAGQDTTSIASGSFLPSVWGIRGQEDLGGGLQAFFKLENSFNVDTGAVTTNASFFNRFALLGLRTPYGTVTAGRLGSMQFDFTAMGYDLTMLDTYGIVALGALPPALFKINNAIKYESPTWGGWRGSLMTSSGQELPEASGAGRYSGAAIEYAQGDFKARATHEVTRGNLTGTLDQSGLTDKRTSVAARWNIDALSLFADYVSVQGDLRITPRGHVWQGGVGYRIAPRWQLIGEFGVYRYSDSNGRPALAHLIAQYDLSKRTLLYGFWTKVNNHGGSQVGAAFATSTSKPGQSQSALGLGVSHRF</sequence>
<evidence type="ECO:0000256" key="4">
    <source>
        <dbReference type="ARBA" id="ARBA00022452"/>
    </source>
</evidence>
<evidence type="ECO:0000256" key="7">
    <source>
        <dbReference type="ARBA" id="ARBA00023065"/>
    </source>
</evidence>
<accession>A0A2U8FUN0</accession>
<evidence type="ECO:0000256" key="9">
    <source>
        <dbReference type="ARBA" id="ARBA00023136"/>
    </source>
</evidence>